<sequence length="397" mass="41767">MEFTTPPPATRSGGGEERAAAEHNQHHQQQHATVEKEHMFDKVVTPSDVGKLNRLVIPKQHAEKYFSLDARVAVAGQRGWLATAAGESRNFSGGRAFSESNLVGRGSYGSVYRCRLKGHGMEEEMAVKVFDLEMPGAERSFLAECEALRSIQHRNLLPIRTACSAVDNRGGMFKALLYEFMPNGSLDTWLHPRAAPAAGEKAPKRLGFSQRVNIIVNVADVLDYLHHECGRPTVHCDLKPSNILLDDDLNALLGDFGIARRLSPGHGAAELVGGGGRTRRGGAERARGSPEARRPRAGRTGAWLAGAGGGQGGAAEPRRGAGGQAGDRARGTPARDGGAGAAAELAGAGRDGARGGRRREGREEGGGGRSEGLTGGEDGGGGAEEERRRRGGRGGGG</sequence>
<evidence type="ECO:0000256" key="2">
    <source>
        <dbReference type="ARBA" id="ARBA00004370"/>
    </source>
</evidence>
<feature type="compositionally biased region" description="Basic and acidic residues" evidence="13">
    <location>
        <begin position="14"/>
        <end position="25"/>
    </location>
</feature>
<dbReference type="InterPro" id="IPR015300">
    <property type="entry name" value="DNA-bd_pseudobarrel_sf"/>
</dbReference>
<dbReference type="SUPFAM" id="SSF56112">
    <property type="entry name" value="Protein kinase-like (PK-like)"/>
    <property type="match status" value="1"/>
</dbReference>
<evidence type="ECO:0000256" key="10">
    <source>
        <dbReference type="ARBA" id="ARBA00023163"/>
    </source>
</evidence>
<accession>A0A804RCM2</accession>
<dbReference type="PANTHER" id="PTHR27008:SF593">
    <property type="entry name" value="OS02G0615800 PROTEIN"/>
    <property type="match status" value="1"/>
</dbReference>
<evidence type="ECO:0000313" key="16">
    <source>
        <dbReference type="Proteomes" id="UP000007305"/>
    </source>
</evidence>
<evidence type="ECO:0000259" key="14">
    <source>
        <dbReference type="PROSITE" id="PS50011"/>
    </source>
</evidence>
<dbReference type="PROSITE" id="PS00107">
    <property type="entry name" value="PROTEIN_KINASE_ATP"/>
    <property type="match status" value="1"/>
</dbReference>
<dbReference type="GO" id="GO:0005524">
    <property type="term" value="F:ATP binding"/>
    <property type="evidence" value="ECO:0007669"/>
    <property type="project" value="UniProtKB-UniRule"/>
</dbReference>
<feature type="compositionally biased region" description="Basic and acidic residues" evidence="13">
    <location>
        <begin position="351"/>
        <end position="366"/>
    </location>
</feature>
<proteinExistence type="predicted"/>
<dbReference type="Gramene" id="Zm00001eb416390_T001">
    <property type="protein sequence ID" value="Zm00001eb416390_P001"/>
    <property type="gene ID" value="Zm00001eb416390"/>
</dbReference>
<keyword evidence="12" id="KW-0067">ATP-binding</keyword>
<evidence type="ECO:0000256" key="9">
    <source>
        <dbReference type="ARBA" id="ARBA00023136"/>
    </source>
</evidence>
<dbReference type="InterPro" id="IPR011009">
    <property type="entry name" value="Kinase-like_dom_sf"/>
</dbReference>
<feature type="region of interest" description="Disordered" evidence="13">
    <location>
        <begin position="267"/>
        <end position="397"/>
    </location>
</feature>
<comment type="subcellular location">
    <subcellularLocation>
        <location evidence="2">Membrane</location>
    </subcellularLocation>
    <subcellularLocation>
        <location evidence="1">Nucleus</location>
    </subcellularLocation>
</comment>
<reference evidence="16" key="1">
    <citation type="journal article" date="2009" name="Science">
        <title>The B73 maize genome: complexity, diversity, and dynamics.</title>
        <authorList>
            <person name="Schnable P.S."/>
            <person name="Ware D."/>
            <person name="Fulton R.S."/>
            <person name="Stein J.C."/>
            <person name="Wei F."/>
            <person name="Pasternak S."/>
            <person name="Liang C."/>
            <person name="Zhang J."/>
            <person name="Fulton L."/>
            <person name="Graves T.A."/>
            <person name="Minx P."/>
            <person name="Reily A.D."/>
            <person name="Courtney L."/>
            <person name="Kruchowski S.S."/>
            <person name="Tomlinson C."/>
            <person name="Strong C."/>
            <person name="Delehaunty K."/>
            <person name="Fronick C."/>
            <person name="Courtney B."/>
            <person name="Rock S.M."/>
            <person name="Belter E."/>
            <person name="Du F."/>
            <person name="Kim K."/>
            <person name="Abbott R.M."/>
            <person name="Cotton M."/>
            <person name="Levy A."/>
            <person name="Marchetto P."/>
            <person name="Ochoa K."/>
            <person name="Jackson S.M."/>
            <person name="Gillam B."/>
            <person name="Chen W."/>
            <person name="Yan L."/>
            <person name="Higginbotham J."/>
            <person name="Cardenas M."/>
            <person name="Waligorski J."/>
            <person name="Applebaum E."/>
            <person name="Phelps L."/>
            <person name="Falcone J."/>
            <person name="Kanchi K."/>
            <person name="Thane T."/>
            <person name="Scimone A."/>
            <person name="Thane N."/>
            <person name="Henke J."/>
            <person name="Wang T."/>
            <person name="Ruppert J."/>
            <person name="Shah N."/>
            <person name="Rotter K."/>
            <person name="Hodges J."/>
            <person name="Ingenthron E."/>
            <person name="Cordes M."/>
            <person name="Kohlberg S."/>
            <person name="Sgro J."/>
            <person name="Delgado B."/>
            <person name="Mead K."/>
            <person name="Chinwalla A."/>
            <person name="Leonard S."/>
            <person name="Crouse K."/>
            <person name="Collura K."/>
            <person name="Kudrna D."/>
            <person name="Currie J."/>
            <person name="He R."/>
            <person name="Angelova A."/>
            <person name="Rajasekar S."/>
            <person name="Mueller T."/>
            <person name="Lomeli R."/>
            <person name="Scara G."/>
            <person name="Ko A."/>
            <person name="Delaney K."/>
            <person name="Wissotski M."/>
            <person name="Lopez G."/>
            <person name="Campos D."/>
            <person name="Braidotti M."/>
            <person name="Ashley E."/>
            <person name="Golser W."/>
            <person name="Kim H."/>
            <person name="Lee S."/>
            <person name="Lin J."/>
            <person name="Dujmic Z."/>
            <person name="Kim W."/>
            <person name="Talag J."/>
            <person name="Zuccolo A."/>
            <person name="Fan C."/>
            <person name="Sebastian A."/>
            <person name="Kramer M."/>
            <person name="Spiegel L."/>
            <person name="Nascimento L."/>
            <person name="Zutavern T."/>
            <person name="Miller B."/>
            <person name="Ambroise C."/>
            <person name="Muller S."/>
            <person name="Spooner W."/>
            <person name="Narechania A."/>
            <person name="Ren L."/>
            <person name="Wei S."/>
            <person name="Kumari S."/>
            <person name="Faga B."/>
            <person name="Levy M.J."/>
            <person name="McMahan L."/>
            <person name="Van Buren P."/>
            <person name="Vaughn M.W."/>
            <person name="Ying K."/>
            <person name="Yeh C.-T."/>
            <person name="Emrich S.J."/>
            <person name="Jia Y."/>
            <person name="Kalyanaraman A."/>
            <person name="Hsia A.-P."/>
            <person name="Barbazuk W.B."/>
            <person name="Baucom R.S."/>
            <person name="Brutnell T.P."/>
            <person name="Carpita N.C."/>
            <person name="Chaparro C."/>
            <person name="Chia J.-M."/>
            <person name="Deragon J.-M."/>
            <person name="Estill J.C."/>
            <person name="Fu Y."/>
            <person name="Jeddeloh J.A."/>
            <person name="Han Y."/>
            <person name="Lee H."/>
            <person name="Li P."/>
            <person name="Lisch D.R."/>
            <person name="Liu S."/>
            <person name="Liu Z."/>
            <person name="Nagel D.H."/>
            <person name="McCann M.C."/>
            <person name="SanMiguel P."/>
            <person name="Myers A.M."/>
            <person name="Nettleton D."/>
            <person name="Nguyen J."/>
            <person name="Penning B.W."/>
            <person name="Ponnala L."/>
            <person name="Schneider K.L."/>
            <person name="Schwartz D.C."/>
            <person name="Sharma A."/>
            <person name="Soderlund C."/>
            <person name="Springer N.M."/>
            <person name="Sun Q."/>
            <person name="Wang H."/>
            <person name="Waterman M."/>
            <person name="Westerman R."/>
            <person name="Wolfgruber T.K."/>
            <person name="Yang L."/>
            <person name="Yu Y."/>
            <person name="Zhang L."/>
            <person name="Zhou S."/>
            <person name="Zhu Q."/>
            <person name="Bennetzen J.L."/>
            <person name="Dawe R.K."/>
            <person name="Jiang J."/>
            <person name="Jiang N."/>
            <person name="Presting G.G."/>
            <person name="Wessler S.R."/>
            <person name="Aluru S."/>
            <person name="Martienssen R.A."/>
            <person name="Clifton S.W."/>
            <person name="McCombie W.R."/>
            <person name="Wing R.A."/>
            <person name="Wilson R.K."/>
        </authorList>
    </citation>
    <scope>NUCLEOTIDE SEQUENCE [LARGE SCALE GENOMIC DNA]</scope>
    <source>
        <strain evidence="16">cv. B73</strain>
    </source>
</reference>
<dbReference type="GO" id="GO:0003677">
    <property type="term" value="F:DNA binding"/>
    <property type="evidence" value="ECO:0007669"/>
    <property type="project" value="UniProtKB-KW"/>
</dbReference>
<feature type="compositionally biased region" description="Low complexity" evidence="13">
    <location>
        <begin position="331"/>
        <end position="348"/>
    </location>
</feature>
<keyword evidence="7" id="KW-0805">Transcription regulation</keyword>
<reference evidence="15" key="2">
    <citation type="submission" date="2019-07" db="EMBL/GenBank/DDBJ databases">
        <authorList>
            <person name="Seetharam A."/>
            <person name="Woodhouse M."/>
            <person name="Cannon E."/>
        </authorList>
    </citation>
    <scope>NUCLEOTIDE SEQUENCE [LARGE SCALE GENOMIC DNA]</scope>
    <source>
        <strain evidence="15">cv. B73</strain>
    </source>
</reference>
<evidence type="ECO:0000256" key="13">
    <source>
        <dbReference type="SAM" id="MobiDB-lite"/>
    </source>
</evidence>
<keyword evidence="5" id="KW-0677">Repeat</keyword>
<keyword evidence="4" id="KW-0812">Transmembrane</keyword>
<dbReference type="AlphaFoldDB" id="A0A804RCM2"/>
<keyword evidence="9" id="KW-0472">Membrane</keyword>
<dbReference type="InterPro" id="IPR017441">
    <property type="entry name" value="Protein_kinase_ATP_BS"/>
</dbReference>
<feature type="domain" description="Protein kinase" evidence="14">
    <location>
        <begin position="97"/>
        <end position="397"/>
    </location>
</feature>
<dbReference type="Pfam" id="PF00069">
    <property type="entry name" value="Pkinase"/>
    <property type="match status" value="1"/>
</dbReference>
<protein>
    <recommendedName>
        <fullName evidence="14">Protein kinase domain-containing protein</fullName>
    </recommendedName>
</protein>
<evidence type="ECO:0000256" key="6">
    <source>
        <dbReference type="ARBA" id="ARBA00022989"/>
    </source>
</evidence>
<feature type="compositionally biased region" description="Gly residues" evidence="13">
    <location>
        <begin position="367"/>
        <end position="382"/>
    </location>
</feature>
<dbReference type="InParanoid" id="A0A804RCM2"/>
<dbReference type="GO" id="GO:0016020">
    <property type="term" value="C:membrane"/>
    <property type="evidence" value="ECO:0007669"/>
    <property type="project" value="UniProtKB-SubCell"/>
</dbReference>
<reference evidence="15" key="3">
    <citation type="submission" date="2021-05" db="UniProtKB">
        <authorList>
            <consortium name="EnsemblPlants"/>
        </authorList>
    </citation>
    <scope>IDENTIFICATION</scope>
    <source>
        <strain evidence="15">cv. B73</strain>
    </source>
</reference>
<evidence type="ECO:0000256" key="5">
    <source>
        <dbReference type="ARBA" id="ARBA00022737"/>
    </source>
</evidence>
<dbReference type="Gene3D" id="2.40.330.10">
    <property type="entry name" value="DNA-binding pseudobarrel domain"/>
    <property type="match status" value="1"/>
</dbReference>
<evidence type="ECO:0000313" key="15">
    <source>
        <dbReference type="EnsemblPlants" id="Zm00001eb416390_P001"/>
    </source>
</evidence>
<organism evidence="15 16">
    <name type="scientific">Zea mays</name>
    <name type="common">Maize</name>
    <dbReference type="NCBI Taxonomy" id="4577"/>
    <lineage>
        <taxon>Eukaryota</taxon>
        <taxon>Viridiplantae</taxon>
        <taxon>Streptophyta</taxon>
        <taxon>Embryophyta</taxon>
        <taxon>Tracheophyta</taxon>
        <taxon>Spermatophyta</taxon>
        <taxon>Magnoliopsida</taxon>
        <taxon>Liliopsida</taxon>
        <taxon>Poales</taxon>
        <taxon>Poaceae</taxon>
        <taxon>PACMAD clade</taxon>
        <taxon>Panicoideae</taxon>
        <taxon>Andropogonodae</taxon>
        <taxon>Andropogoneae</taxon>
        <taxon>Tripsacinae</taxon>
        <taxon>Zea</taxon>
    </lineage>
</organism>
<evidence type="ECO:0000256" key="1">
    <source>
        <dbReference type="ARBA" id="ARBA00004123"/>
    </source>
</evidence>
<name>A0A804RCM2_MAIZE</name>
<evidence type="ECO:0000256" key="8">
    <source>
        <dbReference type="ARBA" id="ARBA00023125"/>
    </source>
</evidence>
<dbReference type="SMART" id="SM00220">
    <property type="entry name" value="S_TKc"/>
    <property type="match status" value="1"/>
</dbReference>
<dbReference type="InterPro" id="IPR000719">
    <property type="entry name" value="Prot_kinase_dom"/>
</dbReference>
<dbReference type="PANTHER" id="PTHR27008">
    <property type="entry name" value="OS04G0122200 PROTEIN"/>
    <property type="match status" value="1"/>
</dbReference>
<keyword evidence="11" id="KW-0539">Nucleus</keyword>
<feature type="region of interest" description="Disordered" evidence="13">
    <location>
        <begin position="1"/>
        <end position="40"/>
    </location>
</feature>
<evidence type="ECO:0000256" key="4">
    <source>
        <dbReference type="ARBA" id="ARBA00022692"/>
    </source>
</evidence>
<dbReference type="PROSITE" id="PS50011">
    <property type="entry name" value="PROTEIN_KINASE_DOM"/>
    <property type="match status" value="1"/>
</dbReference>
<dbReference type="EnsemblPlants" id="Zm00001eb416390_T001">
    <property type="protein sequence ID" value="Zm00001eb416390_P001"/>
    <property type="gene ID" value="Zm00001eb416390"/>
</dbReference>
<evidence type="ECO:0000256" key="3">
    <source>
        <dbReference type="ARBA" id="ARBA00022614"/>
    </source>
</evidence>
<dbReference type="GO" id="GO:0004672">
    <property type="term" value="F:protein kinase activity"/>
    <property type="evidence" value="ECO:0007669"/>
    <property type="project" value="InterPro"/>
</dbReference>
<feature type="compositionally biased region" description="Basic and acidic residues" evidence="13">
    <location>
        <begin position="281"/>
        <end position="294"/>
    </location>
</feature>
<keyword evidence="12" id="KW-0547">Nucleotide-binding</keyword>
<dbReference type="Gene3D" id="1.10.510.10">
    <property type="entry name" value="Transferase(Phosphotransferase) domain 1"/>
    <property type="match status" value="1"/>
</dbReference>
<keyword evidence="6" id="KW-1133">Transmembrane helix</keyword>
<keyword evidence="3" id="KW-0433">Leucine-rich repeat</keyword>
<keyword evidence="16" id="KW-1185">Reference proteome</keyword>
<dbReference type="Proteomes" id="UP000007305">
    <property type="component" value="Chromosome 10"/>
</dbReference>
<evidence type="ECO:0000256" key="11">
    <source>
        <dbReference type="ARBA" id="ARBA00023242"/>
    </source>
</evidence>
<feature type="binding site" evidence="12">
    <location>
        <position position="128"/>
    </location>
    <ligand>
        <name>ATP</name>
        <dbReference type="ChEBI" id="CHEBI:30616"/>
    </ligand>
</feature>
<evidence type="ECO:0000256" key="7">
    <source>
        <dbReference type="ARBA" id="ARBA00023015"/>
    </source>
</evidence>
<keyword evidence="10" id="KW-0804">Transcription</keyword>
<evidence type="ECO:0000256" key="12">
    <source>
        <dbReference type="PROSITE-ProRule" id="PRU10141"/>
    </source>
</evidence>
<dbReference type="InterPro" id="IPR051809">
    <property type="entry name" value="Plant_receptor-like_S/T_kinase"/>
</dbReference>
<dbReference type="GO" id="GO:0005634">
    <property type="term" value="C:nucleus"/>
    <property type="evidence" value="ECO:0007669"/>
    <property type="project" value="UniProtKB-SubCell"/>
</dbReference>
<keyword evidence="8" id="KW-0238">DNA-binding</keyword>
<dbReference type="SUPFAM" id="SSF101936">
    <property type="entry name" value="DNA-binding pseudobarrel domain"/>
    <property type="match status" value="1"/>
</dbReference>